<dbReference type="PANTHER" id="PTHR21724:SF109">
    <property type="entry name" value="SHKT DOMAIN-CONTAINING PROTEIN"/>
    <property type="match status" value="1"/>
</dbReference>
<name>A0AAD5QHC1_PARTN</name>
<protein>
    <recommendedName>
        <fullName evidence="1">ShKT domain-containing protein</fullName>
    </recommendedName>
</protein>
<evidence type="ECO:0000259" key="1">
    <source>
        <dbReference type="SMART" id="SM00254"/>
    </source>
</evidence>
<feature type="domain" description="ShKT" evidence="1">
    <location>
        <begin position="31"/>
        <end position="74"/>
    </location>
</feature>
<dbReference type="AlphaFoldDB" id="A0AAD5QHC1"/>
<gene>
    <name evidence="2" type="ORF">KIN20_003288</name>
</gene>
<dbReference type="PANTHER" id="PTHR21724">
    <property type="entry name" value="SHKT DOMAIN-CONTAINING PROTEIN"/>
    <property type="match status" value="1"/>
</dbReference>
<organism evidence="2 3">
    <name type="scientific">Parelaphostrongylus tenuis</name>
    <name type="common">Meningeal worm</name>
    <dbReference type="NCBI Taxonomy" id="148309"/>
    <lineage>
        <taxon>Eukaryota</taxon>
        <taxon>Metazoa</taxon>
        <taxon>Ecdysozoa</taxon>
        <taxon>Nematoda</taxon>
        <taxon>Chromadorea</taxon>
        <taxon>Rhabditida</taxon>
        <taxon>Rhabditina</taxon>
        <taxon>Rhabditomorpha</taxon>
        <taxon>Strongyloidea</taxon>
        <taxon>Metastrongylidae</taxon>
        <taxon>Parelaphostrongylus</taxon>
    </lineage>
</organism>
<dbReference type="Pfam" id="PF01549">
    <property type="entry name" value="ShK"/>
    <property type="match status" value="2"/>
</dbReference>
<accession>A0AAD5QHC1</accession>
<dbReference type="EMBL" id="JAHQIW010000424">
    <property type="protein sequence ID" value="KAJ1348070.1"/>
    <property type="molecule type" value="Genomic_DNA"/>
</dbReference>
<dbReference type="Gene3D" id="1.10.10.1940">
    <property type="match status" value="1"/>
</dbReference>
<dbReference type="Proteomes" id="UP001196413">
    <property type="component" value="Unassembled WGS sequence"/>
</dbReference>
<evidence type="ECO:0000313" key="3">
    <source>
        <dbReference type="Proteomes" id="UP001196413"/>
    </source>
</evidence>
<reference evidence="2" key="1">
    <citation type="submission" date="2021-06" db="EMBL/GenBank/DDBJ databases">
        <title>Parelaphostrongylus tenuis whole genome reference sequence.</title>
        <authorList>
            <person name="Garwood T.J."/>
            <person name="Larsen P.A."/>
            <person name="Fountain-Jones N.M."/>
            <person name="Garbe J.R."/>
            <person name="Macchietto M.G."/>
            <person name="Kania S.A."/>
            <person name="Gerhold R.W."/>
            <person name="Richards J.E."/>
            <person name="Wolf T.M."/>
        </authorList>
    </citation>
    <scope>NUCLEOTIDE SEQUENCE</scope>
    <source>
        <strain evidence="2">MNPRO001-30</strain>
        <tissue evidence="2">Meninges</tissue>
    </source>
</reference>
<keyword evidence="3" id="KW-1185">Reference proteome</keyword>
<feature type="domain" description="ShKT" evidence="1">
    <location>
        <begin position="85"/>
        <end position="122"/>
    </location>
</feature>
<proteinExistence type="predicted"/>
<sequence>MLISCALGVITDLNCTIFRENKFEYAPTAFNCQNRLRDELCAQLYRTEVKLFADADRDNNCFKENCKKTCGFCNTVTTRSPGAGPCGSQSSCAQWVRNGFCTNSFYTIEQRRQYCGRQCGLC</sequence>
<dbReference type="InterPro" id="IPR003582">
    <property type="entry name" value="ShKT_dom"/>
</dbReference>
<dbReference type="SMART" id="SM00254">
    <property type="entry name" value="ShKT"/>
    <property type="match status" value="2"/>
</dbReference>
<evidence type="ECO:0000313" key="2">
    <source>
        <dbReference type="EMBL" id="KAJ1348070.1"/>
    </source>
</evidence>
<comment type="caution">
    <text evidence="2">The sequence shown here is derived from an EMBL/GenBank/DDBJ whole genome shotgun (WGS) entry which is preliminary data.</text>
</comment>